<organism evidence="1 2">
    <name type="scientific">Reichenbachiella carrageenanivorans</name>
    <dbReference type="NCBI Taxonomy" id="2979869"/>
    <lineage>
        <taxon>Bacteria</taxon>
        <taxon>Pseudomonadati</taxon>
        <taxon>Bacteroidota</taxon>
        <taxon>Cytophagia</taxon>
        <taxon>Cytophagales</taxon>
        <taxon>Reichenbachiellaceae</taxon>
        <taxon>Reichenbachiella</taxon>
    </lineage>
</organism>
<dbReference type="Proteomes" id="UP001062165">
    <property type="component" value="Chromosome"/>
</dbReference>
<reference evidence="1" key="1">
    <citation type="submission" date="2022-10" db="EMBL/GenBank/DDBJ databases">
        <title>Comparative genomics and taxonomic characterization of three novel marine species of genus Reichenbachiella exhibiting antioxidant and polysaccharide degradation activities.</title>
        <authorList>
            <person name="Muhammad N."/>
            <person name="Lee Y.-J."/>
            <person name="Ko J."/>
            <person name="Kim S.-G."/>
        </authorList>
    </citation>
    <scope>NUCLEOTIDE SEQUENCE</scope>
    <source>
        <strain evidence="1">Wsw4-B4</strain>
    </source>
</reference>
<protein>
    <recommendedName>
        <fullName evidence="3">ADP-ribosylglycohydrolase</fullName>
    </recommendedName>
</protein>
<proteinExistence type="predicted"/>
<sequence length="413" mass="46145">MEIIDTYLEDKSTYQFGREPLLIQSEFFNIKIQKAVENLGRKINLKSVLMVSAQVLSYNQFSNFFKDQHKMSVEDRKKFVENYYAHCGFGKLSMRGISNKGGHADLISDHYAAAWVKYYGQRPSSHPGVGYFTCGFLCGAIEAIFDVPSGTFDGKQSMCISKGESNSRFEIFRGLRRKLNPSPAFGKQQAIDESISENGLNNQKVVEAIRNLHVTGLASEKGLIEAFDTTWTKHYANYHSLIMIKLLMKADQKLGKGGVGHIKKIFKEGAERNAYFTLGKVLNSSFWKEKIAGLVDSDANSQWSACLAVMTGFGYGKWELTEGSSTEYKVNVINNPLTNAYLKLVGNTKAPLGYYTGGFLTGLANYIRQNPKPTDVDAEFVNEMVAAKGDVSYKEEQSRMTGSDKETLMILVH</sequence>
<dbReference type="Gene3D" id="3.30.1380.20">
    <property type="entry name" value="Trafficking protein particle complex subunit 3"/>
    <property type="match status" value="1"/>
</dbReference>
<accession>A0ABY6D401</accession>
<dbReference type="RefSeq" id="WP_263050335.1">
    <property type="nucleotide sequence ID" value="NZ_CP106735.1"/>
</dbReference>
<evidence type="ECO:0000313" key="1">
    <source>
        <dbReference type="EMBL" id="UXX78590.1"/>
    </source>
</evidence>
<evidence type="ECO:0008006" key="3">
    <source>
        <dbReference type="Google" id="ProtNLM"/>
    </source>
</evidence>
<dbReference type="EMBL" id="CP106735">
    <property type="protein sequence ID" value="UXX78590.1"/>
    <property type="molecule type" value="Genomic_DNA"/>
</dbReference>
<evidence type="ECO:0000313" key="2">
    <source>
        <dbReference type="Proteomes" id="UP001062165"/>
    </source>
</evidence>
<keyword evidence="2" id="KW-1185">Reference proteome</keyword>
<name>A0ABY6D401_9BACT</name>
<gene>
    <name evidence="1" type="ORF">N7E81_14610</name>
</gene>